<evidence type="ECO:0000313" key="3">
    <source>
        <dbReference type="Proteomes" id="UP000294855"/>
    </source>
</evidence>
<feature type="region of interest" description="Disordered" evidence="1">
    <location>
        <begin position="27"/>
        <end position="57"/>
    </location>
</feature>
<proteinExistence type="predicted"/>
<sequence>MKKAFFILIILIAAAFVGVSGCLDSSDNVTDNNTSNNTTEPPLNETESNESNNSNQSNATIITNFSASIVTVNPLPGGFTHLATRTVNANGEKIGISDPVVGYRNMLTYNNSNVYLSVFKCSGEKTADDYISEMTASHASKYGGDSNISTVQINGHNATRFEATVQETPQEGRYMLAWTNWSGDEYDDSYLVVVYGQVNYSVIEELATASNL</sequence>
<name>A0A484F3Y9_9EURY</name>
<protein>
    <submittedName>
        <fullName evidence="2">Uncharacterized protein</fullName>
    </submittedName>
</protein>
<keyword evidence="3" id="KW-1185">Reference proteome</keyword>
<evidence type="ECO:0000256" key="1">
    <source>
        <dbReference type="SAM" id="MobiDB-lite"/>
    </source>
</evidence>
<accession>A0A484F3Y9</accession>
<dbReference type="EMBL" id="SNYS01000008">
    <property type="protein sequence ID" value="TDQ68903.1"/>
    <property type="molecule type" value="Genomic_DNA"/>
</dbReference>
<dbReference type="RefSeq" id="WP_133517546.1">
    <property type="nucleotide sequence ID" value="NZ_JAHDUW010000003.1"/>
</dbReference>
<dbReference type="Proteomes" id="UP000294855">
    <property type="component" value="Unassembled WGS sequence"/>
</dbReference>
<evidence type="ECO:0000313" key="2">
    <source>
        <dbReference type="EMBL" id="TDQ68903.1"/>
    </source>
</evidence>
<gene>
    <name evidence="2" type="ORF">C7391_1102</name>
</gene>
<dbReference type="PROSITE" id="PS51257">
    <property type="entry name" value="PROKAR_LIPOPROTEIN"/>
    <property type="match status" value="1"/>
</dbReference>
<reference evidence="2 3" key="1">
    <citation type="submission" date="2019-03" db="EMBL/GenBank/DDBJ databases">
        <title>Genomic Encyclopedia of Type Strains, Phase IV (KMG-IV): sequencing the most valuable type-strain genomes for metagenomic binning, comparative biology and taxonomic classification.</title>
        <authorList>
            <person name="Goeker M."/>
        </authorList>
    </citation>
    <scope>NUCLEOTIDE SEQUENCE [LARGE SCALE GENOMIC DNA]</scope>
    <source>
        <strain evidence="2 3">DSM 13328</strain>
    </source>
</reference>
<organism evidence="2 3">
    <name type="scientific">Methanimicrococcus blatticola</name>
    <dbReference type="NCBI Taxonomy" id="91560"/>
    <lineage>
        <taxon>Archaea</taxon>
        <taxon>Methanobacteriati</taxon>
        <taxon>Methanobacteriota</taxon>
        <taxon>Stenosarchaea group</taxon>
        <taxon>Methanomicrobia</taxon>
        <taxon>Methanosarcinales</taxon>
        <taxon>Methanosarcinaceae</taxon>
        <taxon>Methanimicrococcus</taxon>
    </lineage>
</organism>
<dbReference type="AlphaFoldDB" id="A0A484F3Y9"/>
<comment type="caution">
    <text evidence="2">The sequence shown here is derived from an EMBL/GenBank/DDBJ whole genome shotgun (WGS) entry which is preliminary data.</text>
</comment>